<evidence type="ECO:0000256" key="2">
    <source>
        <dbReference type="ARBA" id="ARBA00023130"/>
    </source>
</evidence>
<evidence type="ECO:0000259" key="4">
    <source>
        <dbReference type="PROSITE" id="PS50835"/>
    </source>
</evidence>
<dbReference type="EMBL" id="JAYMGO010000003">
    <property type="protein sequence ID" value="KAL1278273.1"/>
    <property type="molecule type" value="Genomic_DNA"/>
</dbReference>
<dbReference type="InterPro" id="IPR013106">
    <property type="entry name" value="Ig_V-set"/>
</dbReference>
<dbReference type="InterPro" id="IPR050199">
    <property type="entry name" value="IgHV"/>
</dbReference>
<accession>A0ABR3NNL2</accession>
<organism evidence="5 6">
    <name type="scientific">Cirrhinus molitorella</name>
    <name type="common">mud carp</name>
    <dbReference type="NCBI Taxonomy" id="172907"/>
    <lineage>
        <taxon>Eukaryota</taxon>
        <taxon>Metazoa</taxon>
        <taxon>Chordata</taxon>
        <taxon>Craniata</taxon>
        <taxon>Vertebrata</taxon>
        <taxon>Euteleostomi</taxon>
        <taxon>Actinopterygii</taxon>
        <taxon>Neopterygii</taxon>
        <taxon>Teleostei</taxon>
        <taxon>Ostariophysi</taxon>
        <taxon>Cypriniformes</taxon>
        <taxon>Cyprinidae</taxon>
        <taxon>Labeoninae</taxon>
        <taxon>Labeonini</taxon>
        <taxon>Cirrhinus</taxon>
    </lineage>
</organism>
<reference evidence="5 6" key="1">
    <citation type="submission" date="2023-09" db="EMBL/GenBank/DDBJ databases">
        <authorList>
            <person name="Wang M."/>
        </authorList>
    </citation>
    <scope>NUCLEOTIDE SEQUENCE [LARGE SCALE GENOMIC DNA]</scope>
    <source>
        <strain evidence="5">GT-2023</strain>
        <tissue evidence="5">Liver</tissue>
    </source>
</reference>
<dbReference type="SMART" id="SM00406">
    <property type="entry name" value="IGv"/>
    <property type="match status" value="2"/>
</dbReference>
<dbReference type="InterPro" id="IPR013783">
    <property type="entry name" value="Ig-like_fold"/>
</dbReference>
<comment type="caution">
    <text evidence="5">The sequence shown here is derived from an EMBL/GenBank/DDBJ whole genome shotgun (WGS) entry which is preliminary data.</text>
</comment>
<dbReference type="Pfam" id="PF07686">
    <property type="entry name" value="V-set"/>
    <property type="match status" value="1"/>
</dbReference>
<dbReference type="Gene3D" id="2.60.40.10">
    <property type="entry name" value="Immunoglobulins"/>
    <property type="match status" value="2"/>
</dbReference>
<dbReference type="PANTHER" id="PTHR23266">
    <property type="entry name" value="IMMUNOGLOBULIN HEAVY CHAIN"/>
    <property type="match status" value="1"/>
</dbReference>
<dbReference type="InterPro" id="IPR036179">
    <property type="entry name" value="Ig-like_dom_sf"/>
</dbReference>
<evidence type="ECO:0000256" key="1">
    <source>
        <dbReference type="ARBA" id="ARBA00022859"/>
    </source>
</evidence>
<dbReference type="PROSITE" id="PS50835">
    <property type="entry name" value="IG_LIKE"/>
    <property type="match status" value="1"/>
</dbReference>
<proteinExistence type="predicted"/>
<keyword evidence="6" id="KW-1185">Reference proteome</keyword>
<keyword evidence="2" id="KW-1064">Adaptive immunity</keyword>
<sequence length="155" mass="17150">LYCIELDQPPVKVVKPGETFTIACKITGYSASGGGYTNWIRHSSGKPMEWIGWYYSSSSNGVKDSLTNKLSFSSESSSNAVILTGKDFNTEDTAVYYCARDILEFIGMIHAGGGIDYKDSLKNKFTISRDTSTITVYLKGQNLQTEDTAVYYCVR</sequence>
<evidence type="ECO:0000313" key="6">
    <source>
        <dbReference type="Proteomes" id="UP001558613"/>
    </source>
</evidence>
<dbReference type="Proteomes" id="UP001558613">
    <property type="component" value="Unassembled WGS sequence"/>
</dbReference>
<dbReference type="SUPFAM" id="SSF48726">
    <property type="entry name" value="Immunoglobulin"/>
    <property type="match status" value="2"/>
</dbReference>
<feature type="domain" description="Ig-like" evidence="4">
    <location>
        <begin position="14"/>
        <end position="98"/>
    </location>
</feature>
<keyword evidence="1" id="KW-0391">Immunity</keyword>
<gene>
    <name evidence="5" type="ORF">QQF64_024946</name>
</gene>
<feature type="non-terminal residue" evidence="5">
    <location>
        <position position="155"/>
    </location>
</feature>
<evidence type="ECO:0000313" key="5">
    <source>
        <dbReference type="EMBL" id="KAL1278273.1"/>
    </source>
</evidence>
<keyword evidence="3" id="KW-1280">Immunoglobulin</keyword>
<dbReference type="InterPro" id="IPR007110">
    <property type="entry name" value="Ig-like_dom"/>
</dbReference>
<evidence type="ECO:0000256" key="3">
    <source>
        <dbReference type="ARBA" id="ARBA00043265"/>
    </source>
</evidence>
<protein>
    <recommendedName>
        <fullName evidence="4">Ig-like domain-containing protein</fullName>
    </recommendedName>
</protein>
<name>A0ABR3NNL2_9TELE</name>
<feature type="non-terminal residue" evidence="5">
    <location>
        <position position="1"/>
    </location>
</feature>